<dbReference type="FunFam" id="1.10.238.220:FF:000003">
    <property type="entry name" value="Phosphoprotein phosphatase 2A regulatory subunit"/>
    <property type="match status" value="1"/>
</dbReference>
<evidence type="ECO:0000313" key="4">
    <source>
        <dbReference type="Proteomes" id="UP001642360"/>
    </source>
</evidence>
<sequence>MKIWQAVPQKILLSFLWRERNRDTFVDYWVNGNMLTKDMATQIFKILKQPDLKYLTQDDFKPLLRELLATHPGLEFLQSTPEFQERYAETVIYRIFYYVNRSDNGHLTLRELKRGNLIAAMLHADEEEDINKVLRYFSYEHFYVIYCKFWELDTDHDFLIDKENLIRYGNHALTYRIVDRIFSQVPRKFNSKVEGKMGYEDFVYFILSEEDKSSEPSLEYWSKSFWVLVLRKLGKDSPRCCQAFPYATCPSLRFHKVL</sequence>
<dbReference type="Pfam" id="PF17958">
    <property type="entry name" value="EF-hand_13"/>
    <property type="match status" value="1"/>
</dbReference>
<dbReference type="InterPro" id="IPR011992">
    <property type="entry name" value="EF-hand-dom_pair"/>
</dbReference>
<dbReference type="EMBL" id="CAUOFW020003869">
    <property type="protein sequence ID" value="CAK9162470.1"/>
    <property type="molecule type" value="Genomic_DNA"/>
</dbReference>
<keyword evidence="1" id="KW-0479">Metal-binding</keyword>
<reference evidence="3 4" key="1">
    <citation type="submission" date="2024-02" db="EMBL/GenBank/DDBJ databases">
        <authorList>
            <person name="Vignale AGUSTIN F."/>
            <person name="Sosa J E."/>
            <person name="Modenutti C."/>
        </authorList>
    </citation>
    <scope>NUCLEOTIDE SEQUENCE [LARGE SCALE GENOMIC DNA]</scope>
</reference>
<dbReference type="PANTHER" id="PTHR14095">
    <property type="entry name" value="PHOSPHATASE 2A REGULATORY SUBUNIT-RELATED"/>
    <property type="match status" value="1"/>
</dbReference>
<evidence type="ECO:0000259" key="2">
    <source>
        <dbReference type="Pfam" id="PF17958"/>
    </source>
</evidence>
<feature type="domain" description="PP2A regulatory subunit B'' EF-hand" evidence="2">
    <location>
        <begin position="38"/>
        <end position="127"/>
    </location>
</feature>
<dbReference type="AlphaFoldDB" id="A0ABC8SZD6"/>
<dbReference type="Gene3D" id="1.10.238.10">
    <property type="entry name" value="EF-hand"/>
    <property type="match status" value="1"/>
</dbReference>
<dbReference type="GO" id="GO:0046872">
    <property type="term" value="F:metal ion binding"/>
    <property type="evidence" value="ECO:0007669"/>
    <property type="project" value="UniProtKB-KW"/>
</dbReference>
<dbReference type="SUPFAM" id="SSF47473">
    <property type="entry name" value="EF-hand"/>
    <property type="match status" value="1"/>
</dbReference>
<dbReference type="Gene3D" id="1.10.238.220">
    <property type="match status" value="1"/>
</dbReference>
<evidence type="ECO:0000313" key="3">
    <source>
        <dbReference type="EMBL" id="CAK9162470.1"/>
    </source>
</evidence>
<organism evidence="3 4">
    <name type="scientific">Ilex paraguariensis</name>
    <name type="common">yerba mate</name>
    <dbReference type="NCBI Taxonomy" id="185542"/>
    <lineage>
        <taxon>Eukaryota</taxon>
        <taxon>Viridiplantae</taxon>
        <taxon>Streptophyta</taxon>
        <taxon>Embryophyta</taxon>
        <taxon>Tracheophyta</taxon>
        <taxon>Spermatophyta</taxon>
        <taxon>Magnoliopsida</taxon>
        <taxon>eudicotyledons</taxon>
        <taxon>Gunneridae</taxon>
        <taxon>Pentapetalae</taxon>
        <taxon>asterids</taxon>
        <taxon>campanulids</taxon>
        <taxon>Aquifoliales</taxon>
        <taxon>Aquifoliaceae</taxon>
        <taxon>Ilex</taxon>
    </lineage>
</organism>
<keyword evidence="4" id="KW-1185">Reference proteome</keyword>
<gene>
    <name evidence="3" type="ORF">ILEXP_LOCUS31340</name>
</gene>
<evidence type="ECO:0000256" key="1">
    <source>
        <dbReference type="ARBA" id="ARBA00022723"/>
    </source>
</evidence>
<protein>
    <recommendedName>
        <fullName evidence="2">PP2A regulatory subunit B'' EF-hand domain-containing protein</fullName>
    </recommendedName>
</protein>
<proteinExistence type="predicted"/>
<dbReference type="Proteomes" id="UP001642360">
    <property type="component" value="Unassembled WGS sequence"/>
</dbReference>
<comment type="caution">
    <text evidence="3">The sequence shown here is derived from an EMBL/GenBank/DDBJ whole genome shotgun (WGS) entry which is preliminary data.</text>
</comment>
<dbReference type="PANTHER" id="PTHR14095:SF0">
    <property type="entry name" value="MIP22305P"/>
    <property type="match status" value="1"/>
</dbReference>
<accession>A0ABC8SZD6</accession>
<dbReference type="InterPro" id="IPR041534">
    <property type="entry name" value="EF-hand_13"/>
</dbReference>
<name>A0ABC8SZD6_9AQUA</name>